<organism evidence="2 3">
    <name type="scientific">Parvimonas parva</name>
    <dbReference type="NCBI Taxonomy" id="2769485"/>
    <lineage>
        <taxon>Bacteria</taxon>
        <taxon>Bacillati</taxon>
        <taxon>Bacillota</taxon>
        <taxon>Tissierellia</taxon>
        <taxon>Tissierellales</taxon>
        <taxon>Peptoniphilaceae</taxon>
        <taxon>Parvimonas</taxon>
    </lineage>
</organism>
<evidence type="ECO:0000256" key="1">
    <source>
        <dbReference type="SAM" id="Phobius"/>
    </source>
</evidence>
<sequence>MHNTISEIDVRTQMFKFIYFQDLLILTILGLLLWFTKNKLIWFLRIPYVAFGMGFAIYLIRDSEDNIGKRKLHSVFYFLKRNRNTVKSFGAKNEEIEEKIALKKAKKDKKKKIKNVDKDIFDYQYFISIDENNIIHHKKLGQFVKIFKIETIDILNLNESEQNAVIDDNTAFYKKYLEDFKIVSMRFPCNFSKQITFFKNKLETEENTFRRKFLNLKIQELEFLEDETYNLEFYLYIFSNEYDNLLRQTESIKKDFSTKLLDLEKDKIERVVCKLNNMNTKI</sequence>
<dbReference type="EMBL" id="JACVDA010000011">
    <property type="protein sequence ID" value="MBK1468647.1"/>
    <property type="molecule type" value="Genomic_DNA"/>
</dbReference>
<accession>A0ABS1CB86</accession>
<evidence type="ECO:0000313" key="3">
    <source>
        <dbReference type="Proteomes" id="UP000823123"/>
    </source>
</evidence>
<evidence type="ECO:0008006" key="4">
    <source>
        <dbReference type="Google" id="ProtNLM"/>
    </source>
</evidence>
<comment type="caution">
    <text evidence="2">The sequence shown here is derived from an EMBL/GenBank/DDBJ whole genome shotgun (WGS) entry which is preliminary data.</text>
</comment>
<keyword evidence="1" id="KW-0472">Membrane</keyword>
<keyword evidence="1" id="KW-1133">Transmembrane helix</keyword>
<dbReference type="RefSeq" id="WP_201275601.1">
    <property type="nucleotide sequence ID" value="NZ_JACVDA010000011.1"/>
</dbReference>
<gene>
    <name evidence="2" type="ORF">IBJ83_04870</name>
</gene>
<keyword evidence="3" id="KW-1185">Reference proteome</keyword>
<dbReference type="Proteomes" id="UP000823123">
    <property type="component" value="Unassembled WGS sequence"/>
</dbReference>
<protein>
    <recommendedName>
        <fullName evidence="4">PrgI family protein</fullName>
    </recommendedName>
</protein>
<proteinExistence type="predicted"/>
<reference evidence="2 3" key="1">
    <citation type="submission" date="2020-09" db="EMBL/GenBank/DDBJ databases">
        <title>Parvimonas S3374 sp. nov.</title>
        <authorList>
            <person name="Buhl M."/>
        </authorList>
    </citation>
    <scope>NUCLEOTIDE SEQUENCE [LARGE SCALE GENOMIC DNA]</scope>
    <source>
        <strain evidence="2 3">S3374</strain>
    </source>
</reference>
<feature type="transmembrane region" description="Helical" evidence="1">
    <location>
        <begin position="17"/>
        <end position="35"/>
    </location>
</feature>
<evidence type="ECO:0000313" key="2">
    <source>
        <dbReference type="EMBL" id="MBK1468647.1"/>
    </source>
</evidence>
<name>A0ABS1CB86_9FIRM</name>
<keyword evidence="1" id="KW-0812">Transmembrane</keyword>
<feature type="transmembrane region" description="Helical" evidence="1">
    <location>
        <begin position="41"/>
        <end position="60"/>
    </location>
</feature>